<comment type="caution">
    <text evidence="3">The sequence shown here is derived from an EMBL/GenBank/DDBJ whole genome shotgun (WGS) entry which is preliminary data.</text>
</comment>
<name>A0AAD5PQM6_9CRUS</name>
<feature type="chain" id="PRO_5041926863" evidence="2">
    <location>
        <begin position="28"/>
        <end position="176"/>
    </location>
</feature>
<evidence type="ECO:0000313" key="4">
    <source>
        <dbReference type="Proteomes" id="UP000820818"/>
    </source>
</evidence>
<evidence type="ECO:0000256" key="2">
    <source>
        <dbReference type="SAM" id="SignalP"/>
    </source>
</evidence>
<dbReference type="AlphaFoldDB" id="A0AAD5PQM6"/>
<evidence type="ECO:0000256" key="1">
    <source>
        <dbReference type="SAM" id="MobiDB-lite"/>
    </source>
</evidence>
<protein>
    <submittedName>
        <fullName evidence="3">Uncharacterized protein</fullName>
    </submittedName>
</protein>
<dbReference type="EMBL" id="WJBH02000008">
    <property type="protein sequence ID" value="KAI9554233.1"/>
    <property type="molecule type" value="Genomic_DNA"/>
</dbReference>
<reference evidence="3 4" key="1">
    <citation type="submission" date="2022-05" db="EMBL/GenBank/DDBJ databases">
        <title>A multi-omics perspective on studying reproductive biology in Daphnia sinensis.</title>
        <authorList>
            <person name="Jia J."/>
        </authorList>
    </citation>
    <scope>NUCLEOTIDE SEQUENCE [LARGE SCALE GENOMIC DNA]</scope>
    <source>
        <strain evidence="3 4">WSL</strain>
    </source>
</reference>
<feature type="signal peptide" evidence="2">
    <location>
        <begin position="1"/>
        <end position="27"/>
    </location>
</feature>
<keyword evidence="4" id="KW-1185">Reference proteome</keyword>
<feature type="compositionally biased region" description="Basic and acidic residues" evidence="1">
    <location>
        <begin position="122"/>
        <end position="132"/>
    </location>
</feature>
<gene>
    <name evidence="3" type="ORF">GHT06_019505</name>
</gene>
<sequence>MKIELIKIIFVLASGWATLAISGNANADQDMFWAARGKKASLDGSWPDNVLVEPFMAALYDKRDGTFWAARGKKYSADGGEGLPFWATRGKKDVSIGDLEVPFWAARGKRSPTSDMKETEEEGKRREKRSSGRDASIIHSGQRFRNRPARPASQAVEPFWAARGKKNFNFSKYPLL</sequence>
<dbReference type="Proteomes" id="UP000820818">
    <property type="component" value="Linkage Group LG8"/>
</dbReference>
<accession>A0AAD5PQM6</accession>
<keyword evidence="2" id="KW-0732">Signal</keyword>
<organism evidence="3 4">
    <name type="scientific">Daphnia sinensis</name>
    <dbReference type="NCBI Taxonomy" id="1820382"/>
    <lineage>
        <taxon>Eukaryota</taxon>
        <taxon>Metazoa</taxon>
        <taxon>Ecdysozoa</taxon>
        <taxon>Arthropoda</taxon>
        <taxon>Crustacea</taxon>
        <taxon>Branchiopoda</taxon>
        <taxon>Diplostraca</taxon>
        <taxon>Cladocera</taxon>
        <taxon>Anomopoda</taxon>
        <taxon>Daphniidae</taxon>
        <taxon>Daphnia</taxon>
        <taxon>Daphnia similis group</taxon>
    </lineage>
</organism>
<evidence type="ECO:0000313" key="3">
    <source>
        <dbReference type="EMBL" id="KAI9554233.1"/>
    </source>
</evidence>
<feature type="region of interest" description="Disordered" evidence="1">
    <location>
        <begin position="109"/>
        <end position="156"/>
    </location>
</feature>
<proteinExistence type="predicted"/>